<gene>
    <name evidence="4" type="ORF">HNQ92_005484</name>
</gene>
<keyword evidence="5" id="KW-1185">Reference proteome</keyword>
<dbReference type="RefSeq" id="WP_184179307.1">
    <property type="nucleotide sequence ID" value="NZ_JACHGF010000016.1"/>
</dbReference>
<dbReference type="GO" id="GO:0009103">
    <property type="term" value="P:lipopolysaccharide biosynthetic process"/>
    <property type="evidence" value="ECO:0007669"/>
    <property type="project" value="TreeGrafter"/>
</dbReference>
<feature type="domain" description="Glycosyltransferase subfamily 4-like N-terminal" evidence="3">
    <location>
        <begin position="17"/>
        <end position="176"/>
    </location>
</feature>
<dbReference type="CDD" id="cd03809">
    <property type="entry name" value="GT4_MtfB-like"/>
    <property type="match status" value="1"/>
</dbReference>
<evidence type="ECO:0000259" key="3">
    <source>
        <dbReference type="Pfam" id="PF13439"/>
    </source>
</evidence>
<sequence length="376" mass="43137">MRIGIEAQRLFRPNKHGMDIVALEFIRALQRLSSTHEFYIFVKPDQDDTCLTETTNVHIVRIRAGNYALWEQVFLPYYVRKYRLDVLHCTANTAPLFLKVPLLLTLHDVIFLEKSSQPNTRTLYQRLGVLYRRWVVPRVVERCQKIITVSGYEKKHILERLSLRADQVEVVYNGVSERFFEKPSAVELRAARKRHQLPERYLFFFGNTDPKKNMVNVVKAFGLLAPEMPDLYLVVADTSTRTMKRLLEKIGQERLMERIVVTNYLSADQLPAVYAQATVFLYPSLRESFGLPLLESMACGIPVVTSSVSALPEVAGQAAFYTNPTDPASIKETLKRALLATQERQMNIAAGYRQAALFTWENTARTTLRLYEEVAG</sequence>
<reference evidence="4 5" key="1">
    <citation type="submission" date="2020-08" db="EMBL/GenBank/DDBJ databases">
        <title>Genomic Encyclopedia of Type Strains, Phase IV (KMG-IV): sequencing the most valuable type-strain genomes for metagenomic binning, comparative biology and taxonomic classification.</title>
        <authorList>
            <person name="Goeker M."/>
        </authorList>
    </citation>
    <scope>NUCLEOTIDE SEQUENCE [LARGE SCALE GENOMIC DNA]</scope>
    <source>
        <strain evidence="4 5">DSM 105074</strain>
    </source>
</reference>
<dbReference type="SUPFAM" id="SSF53756">
    <property type="entry name" value="UDP-Glycosyltransferase/glycogen phosphorylase"/>
    <property type="match status" value="1"/>
</dbReference>
<dbReference type="InterPro" id="IPR028098">
    <property type="entry name" value="Glyco_trans_4-like_N"/>
</dbReference>
<evidence type="ECO:0000259" key="2">
    <source>
        <dbReference type="Pfam" id="PF00534"/>
    </source>
</evidence>
<dbReference type="PANTHER" id="PTHR46401">
    <property type="entry name" value="GLYCOSYLTRANSFERASE WBBK-RELATED"/>
    <property type="match status" value="1"/>
</dbReference>
<dbReference type="EMBL" id="JACHGF010000016">
    <property type="protein sequence ID" value="MBB5287321.1"/>
    <property type="molecule type" value="Genomic_DNA"/>
</dbReference>
<proteinExistence type="predicted"/>
<dbReference type="AlphaFoldDB" id="A0A840TTP1"/>
<dbReference type="Gene3D" id="3.40.50.2000">
    <property type="entry name" value="Glycogen Phosphorylase B"/>
    <property type="match status" value="2"/>
</dbReference>
<dbReference type="Proteomes" id="UP000557307">
    <property type="component" value="Unassembled WGS sequence"/>
</dbReference>
<evidence type="ECO:0000313" key="4">
    <source>
        <dbReference type="EMBL" id="MBB5287321.1"/>
    </source>
</evidence>
<organism evidence="4 5">
    <name type="scientific">Rhabdobacter roseus</name>
    <dbReference type="NCBI Taxonomy" id="1655419"/>
    <lineage>
        <taxon>Bacteria</taxon>
        <taxon>Pseudomonadati</taxon>
        <taxon>Bacteroidota</taxon>
        <taxon>Cytophagia</taxon>
        <taxon>Cytophagales</taxon>
        <taxon>Cytophagaceae</taxon>
        <taxon>Rhabdobacter</taxon>
    </lineage>
</organism>
<dbReference type="InterPro" id="IPR001296">
    <property type="entry name" value="Glyco_trans_1"/>
</dbReference>
<name>A0A840TTP1_9BACT</name>
<evidence type="ECO:0000313" key="5">
    <source>
        <dbReference type="Proteomes" id="UP000557307"/>
    </source>
</evidence>
<accession>A0A840TTP1</accession>
<dbReference type="Pfam" id="PF00534">
    <property type="entry name" value="Glycos_transf_1"/>
    <property type="match status" value="1"/>
</dbReference>
<comment type="caution">
    <text evidence="4">The sequence shown here is derived from an EMBL/GenBank/DDBJ whole genome shotgun (WGS) entry which is preliminary data.</text>
</comment>
<evidence type="ECO:0000256" key="1">
    <source>
        <dbReference type="ARBA" id="ARBA00022679"/>
    </source>
</evidence>
<dbReference type="Pfam" id="PF13439">
    <property type="entry name" value="Glyco_transf_4"/>
    <property type="match status" value="1"/>
</dbReference>
<dbReference type="PANTHER" id="PTHR46401:SF2">
    <property type="entry name" value="GLYCOSYLTRANSFERASE WBBK-RELATED"/>
    <property type="match status" value="1"/>
</dbReference>
<feature type="domain" description="Glycosyl transferase family 1" evidence="2">
    <location>
        <begin position="195"/>
        <end position="352"/>
    </location>
</feature>
<keyword evidence="1 4" id="KW-0808">Transferase</keyword>
<dbReference type="GO" id="GO:0016757">
    <property type="term" value="F:glycosyltransferase activity"/>
    <property type="evidence" value="ECO:0007669"/>
    <property type="project" value="InterPro"/>
</dbReference>
<protein>
    <submittedName>
        <fullName evidence="4">Glycosyltransferase involved in cell wall biosynthesis</fullName>
    </submittedName>
</protein>